<dbReference type="SUPFAM" id="SSF49599">
    <property type="entry name" value="TRAF domain-like"/>
    <property type="match status" value="1"/>
</dbReference>
<dbReference type="GO" id="GO:0061630">
    <property type="term" value="F:ubiquitin protein ligase activity"/>
    <property type="evidence" value="ECO:0007669"/>
    <property type="project" value="UniProtKB-EC"/>
</dbReference>
<dbReference type="EC" id="2.3.2.27" evidence="4"/>
<sequence length="361" mass="41431">MDVTFSKNASQPPAPKPLKYKPHGRRDVGRPHRQWTDQSSGPSFDARETGMSRTEEVTLKEIECPVCMEYMSPPIRLCTRGHNLCYTCSRGIPKCPICQEVFITQNVALEIITNKIKFLCGTLPQSGKHRSPYDLLEEYRSKLIIAEEVSRIILKEVKCKFCQKYSLFPIHFCVKGHSTCNGCKKCSQCEFPVTKGRNFSLETIARCAEYQCKYKSFGCSAILSLFQTEHEEVCEYKPVRCPLFDVAGVRCCWYGIGEDFKMHVAHDHVSCNISEGTFISLNIMYTSNTVILALNKMFVLSILIKNGAVFYRLHLEGPSDDVNKYRCINELLSDVVNSQLERMWRTKLWHIVKFVTLAWRD</sequence>
<evidence type="ECO:0000256" key="2">
    <source>
        <dbReference type="ARBA" id="ARBA00004906"/>
    </source>
</evidence>
<comment type="pathway">
    <text evidence="2">Protein modification; protein ubiquitination.</text>
</comment>
<evidence type="ECO:0000256" key="10">
    <source>
        <dbReference type="PROSITE-ProRule" id="PRU00455"/>
    </source>
</evidence>
<evidence type="ECO:0000256" key="4">
    <source>
        <dbReference type="ARBA" id="ARBA00012483"/>
    </source>
</evidence>
<dbReference type="PROSITE" id="PS50089">
    <property type="entry name" value="ZF_RING_2"/>
    <property type="match status" value="1"/>
</dbReference>
<evidence type="ECO:0000313" key="15">
    <source>
        <dbReference type="Proteomes" id="UP000502823"/>
    </source>
</evidence>
<dbReference type="PROSITE" id="PS51081">
    <property type="entry name" value="ZF_SIAH"/>
    <property type="match status" value="1"/>
</dbReference>
<evidence type="ECO:0000256" key="3">
    <source>
        <dbReference type="ARBA" id="ARBA00009119"/>
    </source>
</evidence>
<dbReference type="AlphaFoldDB" id="A0A6L2PRN7"/>
<dbReference type="Proteomes" id="UP000502823">
    <property type="component" value="Unassembled WGS sequence"/>
</dbReference>
<keyword evidence="15" id="KW-1185">Reference proteome</keyword>
<evidence type="ECO:0000313" key="14">
    <source>
        <dbReference type="EMBL" id="GFG35086.1"/>
    </source>
</evidence>
<gene>
    <name evidence="14" type="ORF">Cfor_05092</name>
</gene>
<evidence type="ECO:0000256" key="5">
    <source>
        <dbReference type="ARBA" id="ARBA00022679"/>
    </source>
</evidence>
<feature type="domain" description="RING-type" evidence="12">
    <location>
        <begin position="64"/>
        <end position="99"/>
    </location>
</feature>
<dbReference type="InterPro" id="IPR004162">
    <property type="entry name" value="SINA-like_animal"/>
</dbReference>
<evidence type="ECO:0000256" key="6">
    <source>
        <dbReference type="ARBA" id="ARBA00022723"/>
    </source>
</evidence>
<organism evidence="14 15">
    <name type="scientific">Coptotermes formosanus</name>
    <name type="common">Formosan subterranean termite</name>
    <dbReference type="NCBI Taxonomy" id="36987"/>
    <lineage>
        <taxon>Eukaryota</taxon>
        <taxon>Metazoa</taxon>
        <taxon>Ecdysozoa</taxon>
        <taxon>Arthropoda</taxon>
        <taxon>Hexapoda</taxon>
        <taxon>Insecta</taxon>
        <taxon>Pterygota</taxon>
        <taxon>Neoptera</taxon>
        <taxon>Polyneoptera</taxon>
        <taxon>Dictyoptera</taxon>
        <taxon>Blattodea</taxon>
        <taxon>Blattoidea</taxon>
        <taxon>Termitoidae</taxon>
        <taxon>Rhinotermitidae</taxon>
        <taxon>Coptotermes</taxon>
    </lineage>
</organism>
<comment type="catalytic activity">
    <reaction evidence="1">
        <text>S-ubiquitinyl-[E2 ubiquitin-conjugating enzyme]-L-cysteine + [acceptor protein]-L-lysine = [E2 ubiquitin-conjugating enzyme]-L-cysteine + N(6)-ubiquitinyl-[acceptor protein]-L-lysine.</text>
        <dbReference type="EC" id="2.3.2.27"/>
    </reaction>
</comment>
<proteinExistence type="inferred from homology"/>
<accession>A0A6L2PRN7</accession>
<dbReference type="Pfam" id="PF21362">
    <property type="entry name" value="Sina_RING"/>
    <property type="match status" value="1"/>
</dbReference>
<keyword evidence="8" id="KW-0833">Ubl conjugation pathway</keyword>
<dbReference type="InterPro" id="IPR001841">
    <property type="entry name" value="Znf_RING"/>
</dbReference>
<reference evidence="15" key="1">
    <citation type="submission" date="2020-01" db="EMBL/GenBank/DDBJ databases">
        <title>Draft genome sequence of the Termite Coptotermes fromosanus.</title>
        <authorList>
            <person name="Itakura S."/>
            <person name="Yosikawa Y."/>
            <person name="Umezawa K."/>
        </authorList>
    </citation>
    <scope>NUCLEOTIDE SEQUENCE [LARGE SCALE GENOMIC DNA]</scope>
</reference>
<evidence type="ECO:0000256" key="9">
    <source>
        <dbReference type="ARBA" id="ARBA00022833"/>
    </source>
</evidence>
<keyword evidence="6" id="KW-0479">Metal-binding</keyword>
<evidence type="ECO:0000256" key="8">
    <source>
        <dbReference type="ARBA" id="ARBA00022786"/>
    </source>
</evidence>
<evidence type="ECO:0000256" key="11">
    <source>
        <dbReference type="SAM" id="MobiDB-lite"/>
    </source>
</evidence>
<evidence type="ECO:0000256" key="1">
    <source>
        <dbReference type="ARBA" id="ARBA00000900"/>
    </source>
</evidence>
<dbReference type="PANTHER" id="PTHR45877">
    <property type="entry name" value="E3 UBIQUITIN-PROTEIN LIGASE SIAH2"/>
    <property type="match status" value="1"/>
</dbReference>
<dbReference type="GO" id="GO:0016567">
    <property type="term" value="P:protein ubiquitination"/>
    <property type="evidence" value="ECO:0007669"/>
    <property type="project" value="UniProtKB-UniPathway"/>
</dbReference>
<keyword evidence="5" id="KW-0808">Transferase</keyword>
<feature type="compositionally biased region" description="Basic and acidic residues" evidence="11">
    <location>
        <begin position="45"/>
        <end position="54"/>
    </location>
</feature>
<evidence type="ECO:0000259" key="12">
    <source>
        <dbReference type="PROSITE" id="PS50089"/>
    </source>
</evidence>
<protein>
    <recommendedName>
        <fullName evidence="4">RING-type E3 ubiquitin transferase</fullName>
        <ecNumber evidence="4">2.3.2.27</ecNumber>
    </recommendedName>
</protein>
<comment type="similarity">
    <text evidence="3">Belongs to the SINA (Seven in absentia) family.</text>
</comment>
<dbReference type="PANTHER" id="PTHR45877:SF2">
    <property type="entry name" value="E3 UBIQUITIN-PROTEIN LIGASE SINA-RELATED"/>
    <property type="match status" value="1"/>
</dbReference>
<dbReference type="OrthoDB" id="4788989at2759"/>
<evidence type="ECO:0000259" key="13">
    <source>
        <dbReference type="PROSITE" id="PS51081"/>
    </source>
</evidence>
<dbReference type="EMBL" id="BLKM01011979">
    <property type="protein sequence ID" value="GFG35086.1"/>
    <property type="molecule type" value="Genomic_DNA"/>
</dbReference>
<comment type="caution">
    <text evidence="14">The sequence shown here is derived from an EMBL/GenBank/DDBJ whole genome shotgun (WGS) entry which is preliminary data.</text>
</comment>
<dbReference type="GO" id="GO:0031624">
    <property type="term" value="F:ubiquitin conjugating enzyme binding"/>
    <property type="evidence" value="ECO:0007669"/>
    <property type="project" value="TreeGrafter"/>
</dbReference>
<dbReference type="SUPFAM" id="SSF57850">
    <property type="entry name" value="RING/U-box"/>
    <property type="match status" value="1"/>
</dbReference>
<dbReference type="UniPathway" id="UPA00143"/>
<keyword evidence="7 10" id="KW-0863">Zinc-finger</keyword>
<dbReference type="InParanoid" id="A0A6L2PRN7"/>
<dbReference type="InterPro" id="IPR013010">
    <property type="entry name" value="Znf_SIAH"/>
</dbReference>
<dbReference type="GO" id="GO:0005737">
    <property type="term" value="C:cytoplasm"/>
    <property type="evidence" value="ECO:0007669"/>
    <property type="project" value="TreeGrafter"/>
</dbReference>
<dbReference type="GO" id="GO:0043161">
    <property type="term" value="P:proteasome-mediated ubiquitin-dependent protein catabolic process"/>
    <property type="evidence" value="ECO:0007669"/>
    <property type="project" value="TreeGrafter"/>
</dbReference>
<dbReference type="Gene3D" id="3.30.40.10">
    <property type="entry name" value="Zinc/RING finger domain, C3HC4 (zinc finger)"/>
    <property type="match status" value="2"/>
</dbReference>
<dbReference type="InterPro" id="IPR049548">
    <property type="entry name" value="Sina-like_RING"/>
</dbReference>
<keyword evidence="9" id="KW-0862">Zinc</keyword>
<name>A0A6L2PRN7_COPFO</name>
<dbReference type="GO" id="GO:0008270">
    <property type="term" value="F:zinc ion binding"/>
    <property type="evidence" value="ECO:0007669"/>
    <property type="project" value="UniProtKB-KW"/>
</dbReference>
<dbReference type="InterPro" id="IPR013083">
    <property type="entry name" value="Znf_RING/FYVE/PHD"/>
</dbReference>
<dbReference type="Pfam" id="PF21361">
    <property type="entry name" value="Sina_ZnF"/>
    <property type="match status" value="1"/>
</dbReference>
<feature type="region of interest" description="Disordered" evidence="11">
    <location>
        <begin position="1"/>
        <end position="54"/>
    </location>
</feature>
<feature type="domain" description="SIAH-type" evidence="13">
    <location>
        <begin position="207"/>
        <end position="269"/>
    </location>
</feature>
<feature type="compositionally biased region" description="Polar residues" evidence="11">
    <location>
        <begin position="1"/>
        <end position="11"/>
    </location>
</feature>
<evidence type="ECO:0000256" key="7">
    <source>
        <dbReference type="ARBA" id="ARBA00022771"/>
    </source>
</evidence>